<feature type="region of interest" description="Disordered" evidence="1">
    <location>
        <begin position="24"/>
        <end position="45"/>
    </location>
</feature>
<accession>A0AAW4PNC8</accession>
<proteinExistence type="predicted"/>
<dbReference type="RefSeq" id="WP_220617528.1">
    <property type="nucleotide sequence ID" value="NZ_RKLR01000002.1"/>
</dbReference>
<keyword evidence="3" id="KW-1185">Reference proteome</keyword>
<reference evidence="2 3" key="1">
    <citation type="submission" date="2021-06" db="EMBL/GenBank/DDBJ databases">
        <title>Halomicroarcula sp. a new haloarchaeum isolated from saline soil.</title>
        <authorList>
            <person name="Duran-Viseras A."/>
            <person name="Sanchez-Porro C."/>
            <person name="Ventosa A."/>
        </authorList>
    </citation>
    <scope>NUCLEOTIDE SEQUENCE [LARGE SCALE GENOMIC DNA]</scope>
    <source>
        <strain evidence="2 3">F13</strain>
    </source>
</reference>
<dbReference type="EMBL" id="RKLR01000002">
    <property type="protein sequence ID" value="MBX0322533.1"/>
    <property type="molecule type" value="Genomic_DNA"/>
</dbReference>
<protein>
    <submittedName>
        <fullName evidence="2">Uncharacterized protein</fullName>
    </submittedName>
</protein>
<dbReference type="Proteomes" id="UP001430377">
    <property type="component" value="Unassembled WGS sequence"/>
</dbReference>
<comment type="caution">
    <text evidence="2">The sequence shown here is derived from an EMBL/GenBank/DDBJ whole genome shotgun (WGS) entry which is preliminary data.</text>
</comment>
<feature type="compositionally biased region" description="Acidic residues" evidence="1">
    <location>
        <begin position="35"/>
        <end position="45"/>
    </location>
</feature>
<name>A0AAW4PNC8_9EURY</name>
<evidence type="ECO:0000313" key="3">
    <source>
        <dbReference type="Proteomes" id="UP001430377"/>
    </source>
</evidence>
<evidence type="ECO:0000313" key="2">
    <source>
        <dbReference type="EMBL" id="MBX0322533.1"/>
    </source>
</evidence>
<sequence>MTHRDYGQTGAHLDEWASLLGTDIAEESRDHTDETDVLEEQSEHV</sequence>
<gene>
    <name evidence="2" type="ORF">EGH21_05780</name>
</gene>
<organism evidence="2 3">
    <name type="scientific">Haloarcula rubra</name>
    <dbReference type="NCBI Taxonomy" id="2487747"/>
    <lineage>
        <taxon>Archaea</taxon>
        <taxon>Methanobacteriati</taxon>
        <taxon>Methanobacteriota</taxon>
        <taxon>Stenosarchaea group</taxon>
        <taxon>Halobacteria</taxon>
        <taxon>Halobacteriales</taxon>
        <taxon>Haloarculaceae</taxon>
        <taxon>Haloarcula</taxon>
    </lineage>
</organism>
<dbReference type="AlphaFoldDB" id="A0AAW4PNC8"/>
<evidence type="ECO:0000256" key="1">
    <source>
        <dbReference type="SAM" id="MobiDB-lite"/>
    </source>
</evidence>